<dbReference type="Proteomes" id="UP000556700">
    <property type="component" value="Unassembled WGS sequence"/>
</dbReference>
<name>A0A6V6Z7J3_9FLAO</name>
<evidence type="ECO:0008006" key="3">
    <source>
        <dbReference type="Google" id="ProtNLM"/>
    </source>
</evidence>
<reference evidence="1 2" key="1">
    <citation type="submission" date="2020-06" db="EMBL/GenBank/DDBJ databases">
        <authorList>
            <person name="Criscuolo A."/>
        </authorList>
    </citation>
    <scope>NUCLEOTIDE SEQUENCE [LARGE SCALE GENOMIC DNA]</scope>
    <source>
        <strain evidence="2">CIP 110025</strain>
    </source>
</reference>
<dbReference type="EMBL" id="CAIJDO010000200">
    <property type="protein sequence ID" value="CAD0007615.1"/>
    <property type="molecule type" value="Genomic_DNA"/>
</dbReference>
<dbReference type="AlphaFoldDB" id="A0A6V6Z7J3"/>
<evidence type="ECO:0000313" key="2">
    <source>
        <dbReference type="Proteomes" id="UP000556700"/>
    </source>
</evidence>
<proteinExistence type="predicted"/>
<protein>
    <recommendedName>
        <fullName evidence="3">Cell wall anchor protein</fullName>
    </recommendedName>
</protein>
<keyword evidence="2" id="KW-1185">Reference proteome</keyword>
<sequence length="500" mass="53082">MITTTLKNRNTKFFLLFFFLLTFLVNAQIGIGTVTPNASSVLDVTSTTQGMLTPRMTTAQRTAIASPANGLIVYDTDLNAFEYYDSSVPVWRKIYGDAQGRLNYKLIKSTDVLSTVLAAELTAGGGAKYLLNSNTLYEINGTINLNFPIELNNAYIMGLDSSDDKLIKASGDLFVGTTGGSIRVLTLTAAGKVFDITGTGSIAANTQTQSLILRDCIVTGSGNVGKIENMAFAFLSIVQFLGNTNGIIYKDISKVLLSNVGWFGNNLGTYETLQGTFGLVEKVGGFTQVVGSQIGLDVSGNPIINGDAVMESVVYTGTLTTGKYVNGYSTGSYSGYNFNNKWSVRCPGIPTETDANATGEFSVNLTPGTGVAATVDNSGTAAKITVTTATTSIFRFSANNTARLTYTGFKKRIVQFAGSLSFVADSNGKTGIYIFYIAKNGVIVGQSKVYGYTGSISDTVAIPLSGSIDMNTNDYIEVFVDYYSGSAGKIKVTSLTLTAF</sequence>
<evidence type="ECO:0000313" key="1">
    <source>
        <dbReference type="EMBL" id="CAD0007615.1"/>
    </source>
</evidence>
<organism evidence="1 2">
    <name type="scientific">Flavobacterium chungangense</name>
    <dbReference type="NCBI Taxonomy" id="554283"/>
    <lineage>
        <taxon>Bacteria</taxon>
        <taxon>Pseudomonadati</taxon>
        <taxon>Bacteroidota</taxon>
        <taxon>Flavobacteriia</taxon>
        <taxon>Flavobacteriales</taxon>
        <taxon>Flavobacteriaceae</taxon>
        <taxon>Flavobacterium</taxon>
    </lineage>
</organism>
<gene>
    <name evidence="1" type="ORF">FLACHUCJ7_03400</name>
</gene>
<accession>A0A6V6Z7J3</accession>
<comment type="caution">
    <text evidence="1">The sequence shown here is derived from an EMBL/GenBank/DDBJ whole genome shotgun (WGS) entry which is preliminary data.</text>
</comment>